<comment type="caution">
    <text evidence="2">The sequence shown here is derived from an EMBL/GenBank/DDBJ whole genome shotgun (WGS) entry which is preliminary data.</text>
</comment>
<reference evidence="2" key="2">
    <citation type="journal article" date="2021" name="Microbiome">
        <title>Successional dynamics and alternative stable states in a saline activated sludge microbial community over 9 years.</title>
        <authorList>
            <person name="Wang Y."/>
            <person name="Ye J."/>
            <person name="Ju F."/>
            <person name="Liu L."/>
            <person name="Boyd J.A."/>
            <person name="Deng Y."/>
            <person name="Parks D.H."/>
            <person name="Jiang X."/>
            <person name="Yin X."/>
            <person name="Woodcroft B.J."/>
            <person name="Tyson G.W."/>
            <person name="Hugenholtz P."/>
            <person name="Polz M.F."/>
            <person name="Zhang T."/>
        </authorList>
    </citation>
    <scope>NUCLEOTIDE SEQUENCE</scope>
    <source>
        <strain evidence="2">HKST-UBA01</strain>
    </source>
</reference>
<dbReference type="Proteomes" id="UP000697710">
    <property type="component" value="Unassembled WGS sequence"/>
</dbReference>
<dbReference type="EMBL" id="JAGQHR010000105">
    <property type="protein sequence ID" value="MCA9727077.1"/>
    <property type="molecule type" value="Genomic_DNA"/>
</dbReference>
<dbReference type="InterPro" id="IPR029062">
    <property type="entry name" value="Class_I_gatase-like"/>
</dbReference>
<sequence length="261" mass="27295">MRTRMLFSLGAALLAATPLLAADLNVDTVDDQLPAEEGNFVTGSNVAIVDTGDGSVGIFATRLAGIGYTASLIPVSSNFSVLSQYDLVILPTSHGSGCCNGTLSGLAADYHDFIAGGGCLYVGQPNPFNMPNGDSAIPWVPYELTLNAFYDTADCPPYVDDPQHCMAEGVSGSELPFPGDTVLSMGPEWTVVDRGASTNSPGLFDADYGSGHVLVELAHPSSGALCPYSDAAFENMVTCCLNPGPVPVLDSSWGRIKNEYR</sequence>
<dbReference type="SUPFAM" id="SSF52317">
    <property type="entry name" value="Class I glutamine amidotransferase-like"/>
    <property type="match status" value="1"/>
</dbReference>
<protein>
    <recommendedName>
        <fullName evidence="4">Secreted protein</fullName>
    </recommendedName>
</protein>
<proteinExistence type="predicted"/>
<dbReference type="AlphaFoldDB" id="A0A956RP55"/>
<evidence type="ECO:0008006" key="4">
    <source>
        <dbReference type="Google" id="ProtNLM"/>
    </source>
</evidence>
<feature type="signal peptide" evidence="1">
    <location>
        <begin position="1"/>
        <end position="21"/>
    </location>
</feature>
<gene>
    <name evidence="2" type="ORF">KC729_05285</name>
</gene>
<accession>A0A956RP55</accession>
<reference evidence="2" key="1">
    <citation type="submission" date="2020-04" db="EMBL/GenBank/DDBJ databases">
        <authorList>
            <person name="Zhang T."/>
        </authorList>
    </citation>
    <scope>NUCLEOTIDE SEQUENCE</scope>
    <source>
        <strain evidence="2">HKST-UBA01</strain>
    </source>
</reference>
<keyword evidence="1" id="KW-0732">Signal</keyword>
<feature type="chain" id="PRO_5036964206" description="Secreted protein" evidence="1">
    <location>
        <begin position="22"/>
        <end position="261"/>
    </location>
</feature>
<evidence type="ECO:0000313" key="3">
    <source>
        <dbReference type="Proteomes" id="UP000697710"/>
    </source>
</evidence>
<organism evidence="2 3">
    <name type="scientific">Eiseniibacteriota bacterium</name>
    <dbReference type="NCBI Taxonomy" id="2212470"/>
    <lineage>
        <taxon>Bacteria</taxon>
        <taxon>Candidatus Eiseniibacteriota</taxon>
    </lineage>
</organism>
<name>A0A956RP55_UNCEI</name>
<evidence type="ECO:0000313" key="2">
    <source>
        <dbReference type="EMBL" id="MCA9727077.1"/>
    </source>
</evidence>
<evidence type="ECO:0000256" key="1">
    <source>
        <dbReference type="SAM" id="SignalP"/>
    </source>
</evidence>